<dbReference type="RefSeq" id="WP_134378917.1">
    <property type="nucleotide sequence ID" value="NZ_SORX01000001.1"/>
</dbReference>
<dbReference type="Pfam" id="PF00395">
    <property type="entry name" value="SLH"/>
    <property type="match status" value="3"/>
</dbReference>
<gene>
    <name evidence="3" type="ORF">E2626_01505</name>
</gene>
<feature type="signal peptide" evidence="1">
    <location>
        <begin position="1"/>
        <end position="22"/>
    </location>
</feature>
<protein>
    <submittedName>
        <fullName evidence="3">S-layer homology domain-containing protein</fullName>
    </submittedName>
</protein>
<evidence type="ECO:0000259" key="2">
    <source>
        <dbReference type="PROSITE" id="PS51272"/>
    </source>
</evidence>
<dbReference type="EMBL" id="SORX01000001">
    <property type="protein sequence ID" value="TFE04032.1"/>
    <property type="molecule type" value="Genomic_DNA"/>
</dbReference>
<sequence>MKKIISASLLSAGVIAILPAQASAFNDVSMYEKEIQYLSEAGVIKGFEDGQFKPASSLNRLQAIQMILREMDVTDFSAADPDFTDVNAGDYGYEEIAKAVDLGIISGKTDIDGNSYFDPYGPLTRGQMAKILSEAYELDQEWRYFFNDVSHEHWAKDYIDRIASDVITTGYEDQTFRPENDIERQHFALFMARMLNDDFITGTELQNISFMMDQDKEYVFEEILEDETITYTLSFAGHTHVKDNDWEVWAQKFEGGDHKDLLYVEADNRLYSGWLGSEYFPRLDYPIYDGKEWSYTYGSESTHQILDTDATITTRAGTFEHVVVQEDLVSNQIQYYAPNVGLIKSEFGEERDDLNISTELVEVREASDVIADNPVQTELNPTEFETIEEIDGKAVIGELKDPGVVPAPSIDTVEVTIIVEEYFGDYESMNDTGLLFIKNNEPRKGVWIGLKHPEENLEALTTYLQKKVDAGEIPFDSVHIYYTPFTQDDLRERTRLVSDEVQKIASQHEGAGSIVSTDYNNGEIIVEHNFLNEVDQKKLQSSFPQYSIRFERIGTQIPDDDSQRIVWPDSLVTNDLTLNGHYIIKVEEDSFLTAQAGAIAGEHFDAVNWSFTGASEHLEIGQRVKVEDSGFVFTSYPEQATAVIVNILPTYLPQSADKTEAQVVRELIQKESFSDFAIKTISDIAFNEPADEWTITVVNSMDDAVVEMVIAD</sequence>
<name>A0A4Y8LLW3_9BACL</name>
<feature type="domain" description="SLH" evidence="2">
    <location>
        <begin position="147"/>
        <end position="205"/>
    </location>
</feature>
<dbReference type="OrthoDB" id="2603210at2"/>
<feature type="domain" description="SLH" evidence="2">
    <location>
        <begin position="79"/>
        <end position="146"/>
    </location>
</feature>
<organism evidence="3 4">
    <name type="scientific">Jeotgalibacillus salarius</name>
    <dbReference type="NCBI Taxonomy" id="546023"/>
    <lineage>
        <taxon>Bacteria</taxon>
        <taxon>Bacillati</taxon>
        <taxon>Bacillota</taxon>
        <taxon>Bacilli</taxon>
        <taxon>Bacillales</taxon>
        <taxon>Caryophanaceae</taxon>
        <taxon>Jeotgalibacillus</taxon>
    </lineage>
</organism>
<keyword evidence="4" id="KW-1185">Reference proteome</keyword>
<evidence type="ECO:0000313" key="4">
    <source>
        <dbReference type="Proteomes" id="UP000297776"/>
    </source>
</evidence>
<dbReference type="PANTHER" id="PTHR43308">
    <property type="entry name" value="OUTER MEMBRANE PROTEIN ALPHA-RELATED"/>
    <property type="match status" value="1"/>
</dbReference>
<dbReference type="InterPro" id="IPR051465">
    <property type="entry name" value="Cell_Envelope_Struct_Comp"/>
</dbReference>
<dbReference type="PROSITE" id="PS51272">
    <property type="entry name" value="SLH"/>
    <property type="match status" value="3"/>
</dbReference>
<dbReference type="AlphaFoldDB" id="A0A4Y8LLW3"/>
<feature type="domain" description="SLH" evidence="2">
    <location>
        <begin position="18"/>
        <end position="77"/>
    </location>
</feature>
<feature type="chain" id="PRO_5039115448" evidence="1">
    <location>
        <begin position="23"/>
        <end position="712"/>
    </location>
</feature>
<accession>A0A4Y8LLW3</accession>
<dbReference type="PANTHER" id="PTHR43308:SF5">
    <property type="entry name" value="S-LAYER PROTEIN _ PEPTIDOGLYCAN ENDO-BETA-N-ACETYLGLUCOSAMINIDASE"/>
    <property type="match status" value="1"/>
</dbReference>
<keyword evidence="1" id="KW-0732">Signal</keyword>
<evidence type="ECO:0000256" key="1">
    <source>
        <dbReference type="SAM" id="SignalP"/>
    </source>
</evidence>
<dbReference type="Gene3D" id="2.40.360.20">
    <property type="match status" value="1"/>
</dbReference>
<dbReference type="InterPro" id="IPR001119">
    <property type="entry name" value="SLH_dom"/>
</dbReference>
<comment type="caution">
    <text evidence="3">The sequence shown here is derived from an EMBL/GenBank/DDBJ whole genome shotgun (WGS) entry which is preliminary data.</text>
</comment>
<evidence type="ECO:0000313" key="3">
    <source>
        <dbReference type="EMBL" id="TFE04032.1"/>
    </source>
</evidence>
<proteinExistence type="predicted"/>
<reference evidence="3 4" key="1">
    <citation type="submission" date="2019-03" db="EMBL/GenBank/DDBJ databases">
        <authorList>
            <person name="Yang Y."/>
        </authorList>
    </citation>
    <scope>NUCLEOTIDE SEQUENCE [LARGE SCALE GENOMIC DNA]</scope>
    <source>
        <strain evidence="3 4">ASL-1</strain>
    </source>
</reference>
<dbReference type="Proteomes" id="UP000297776">
    <property type="component" value="Unassembled WGS sequence"/>
</dbReference>